<sequence>MLRNFRQVDVFGVQHYKGNPVGVVLDAMGLSDDDLRDYSVWSNLSECTFVYPPSTGQADYRFRIFSLSTELPFAGHPMLGTARAWLDQGGVPRQQGLIIAECEAGLVPIRIEEDLLSFVSPPATRTGDVEPGYLAQVIEILGVAADSVLAAQWMDNGPGWVGLQLADAATVLELAPNAAGHPGNWNIGVIGALEPGESPTGEDFEVRTFFTEDGFDMREDPVTGSFNAAAAAWMLDTDRARAPYSVRQGTAMDRRGRLEISVADGKVWVGGATHVAIAGQIDL</sequence>
<reference evidence="2" key="1">
    <citation type="journal article" date="2019" name="Int. J. Syst. Evol. Microbiol.">
        <title>The Global Catalogue of Microorganisms (GCM) 10K type strain sequencing project: providing services to taxonomists for standard genome sequencing and annotation.</title>
        <authorList>
            <consortium name="The Broad Institute Genomics Platform"/>
            <consortium name="The Broad Institute Genome Sequencing Center for Infectious Disease"/>
            <person name="Wu L."/>
            <person name="Ma J."/>
        </authorList>
    </citation>
    <scope>NUCLEOTIDE SEQUENCE [LARGE SCALE GENOMIC DNA]</scope>
    <source>
        <strain evidence="2">CGMCC 1.3685</strain>
    </source>
</reference>
<accession>A0ABQ2DTG3</accession>
<evidence type="ECO:0000313" key="2">
    <source>
        <dbReference type="Proteomes" id="UP000606115"/>
    </source>
</evidence>
<dbReference type="Pfam" id="PF02567">
    <property type="entry name" value="PhzC-PhzF"/>
    <property type="match status" value="1"/>
</dbReference>
<protein>
    <submittedName>
        <fullName evidence="1">Phenazine biosynthesis protein PhzF</fullName>
    </submittedName>
</protein>
<keyword evidence="2" id="KW-1185">Reference proteome</keyword>
<dbReference type="PANTHER" id="PTHR13774:SF32">
    <property type="entry name" value="ANTISENSE-ENHANCING SEQUENCE 1"/>
    <property type="match status" value="1"/>
</dbReference>
<proteinExistence type="predicted"/>
<name>A0ABQ2DTG3_9MICC</name>
<comment type="caution">
    <text evidence="1">The sequence shown here is derived from an EMBL/GenBank/DDBJ whole genome shotgun (WGS) entry which is preliminary data.</text>
</comment>
<dbReference type="NCBIfam" id="TIGR00654">
    <property type="entry name" value="PhzF_family"/>
    <property type="match status" value="1"/>
</dbReference>
<dbReference type="PIRSF" id="PIRSF016184">
    <property type="entry name" value="PhzC_PhzF"/>
    <property type="match status" value="1"/>
</dbReference>
<dbReference type="SUPFAM" id="SSF54506">
    <property type="entry name" value="Diaminopimelate epimerase-like"/>
    <property type="match status" value="1"/>
</dbReference>
<dbReference type="RefSeq" id="WP_188686639.1">
    <property type="nucleotide sequence ID" value="NZ_BMKX01000008.1"/>
</dbReference>
<evidence type="ECO:0000313" key="1">
    <source>
        <dbReference type="EMBL" id="GGJ68961.1"/>
    </source>
</evidence>
<dbReference type="GeneID" id="303305304"/>
<organism evidence="1 2">
    <name type="scientific">Glutamicibacter ardleyensis</name>
    <dbReference type="NCBI Taxonomy" id="225894"/>
    <lineage>
        <taxon>Bacteria</taxon>
        <taxon>Bacillati</taxon>
        <taxon>Actinomycetota</taxon>
        <taxon>Actinomycetes</taxon>
        <taxon>Micrococcales</taxon>
        <taxon>Micrococcaceae</taxon>
        <taxon>Glutamicibacter</taxon>
    </lineage>
</organism>
<dbReference type="PANTHER" id="PTHR13774">
    <property type="entry name" value="PHENAZINE BIOSYNTHESIS PROTEIN"/>
    <property type="match status" value="1"/>
</dbReference>
<dbReference type="Proteomes" id="UP000606115">
    <property type="component" value="Unassembled WGS sequence"/>
</dbReference>
<dbReference type="Gene3D" id="3.10.310.10">
    <property type="entry name" value="Diaminopimelate Epimerase, Chain A, domain 1"/>
    <property type="match status" value="2"/>
</dbReference>
<dbReference type="EMBL" id="BMKX01000008">
    <property type="protein sequence ID" value="GGJ68961.1"/>
    <property type="molecule type" value="Genomic_DNA"/>
</dbReference>
<gene>
    <name evidence="1" type="ORF">GCM10007173_29580</name>
</gene>
<dbReference type="InterPro" id="IPR003719">
    <property type="entry name" value="Phenazine_PhzF-like"/>
</dbReference>